<name>A0A4P9VEL3_9GAMM</name>
<accession>A0A4P9VEL3</accession>
<proteinExistence type="predicted"/>
<sequence length="124" mass="13897">MKTHTLLIAALLLVTSHQVQAVHLGCSFTPSRLGFCETAVYEREYDSYSNVSVAFTQRKGEHYNYGSTGHVVRERSVRQSYKLPTRRQKHCVPSASMLVKKINCFQACSPRGHAAINKRVTAIA</sequence>
<evidence type="ECO:0000313" key="2">
    <source>
        <dbReference type="EMBL" id="RDH41498.1"/>
    </source>
</evidence>
<keyword evidence="3" id="KW-1185">Reference proteome</keyword>
<organism evidence="2 3">
    <name type="scientific">Zooshikella ganghwensis</name>
    <dbReference type="NCBI Taxonomy" id="202772"/>
    <lineage>
        <taxon>Bacteria</taxon>
        <taxon>Pseudomonadati</taxon>
        <taxon>Pseudomonadota</taxon>
        <taxon>Gammaproteobacteria</taxon>
        <taxon>Oceanospirillales</taxon>
        <taxon>Zooshikellaceae</taxon>
        <taxon>Zooshikella</taxon>
    </lineage>
</organism>
<dbReference type="Proteomes" id="UP000257039">
    <property type="component" value="Unassembled WGS sequence"/>
</dbReference>
<evidence type="ECO:0000256" key="1">
    <source>
        <dbReference type="SAM" id="SignalP"/>
    </source>
</evidence>
<comment type="caution">
    <text evidence="2">The sequence shown here is derived from an EMBL/GenBank/DDBJ whole genome shotgun (WGS) entry which is preliminary data.</text>
</comment>
<dbReference type="RefSeq" id="WP_094789814.1">
    <property type="nucleotide sequence ID" value="NZ_NDXW01000008.1"/>
</dbReference>
<dbReference type="EMBL" id="NDXW01000008">
    <property type="protein sequence ID" value="RDH41498.1"/>
    <property type="molecule type" value="Genomic_DNA"/>
</dbReference>
<keyword evidence="1" id="KW-0732">Signal</keyword>
<reference evidence="2 3" key="1">
    <citation type="submission" date="2017-04" db="EMBL/GenBank/DDBJ databases">
        <title>Draft genome sequence of Zooshikella ganghwensis VG4 isolated from Red Sea sediments.</title>
        <authorList>
            <person name="Rehman Z."/>
            <person name="Alam I."/>
            <person name="Kamau A."/>
            <person name="Bajic V."/>
            <person name="Leiknes T."/>
        </authorList>
    </citation>
    <scope>NUCLEOTIDE SEQUENCE [LARGE SCALE GENOMIC DNA]</scope>
    <source>
        <strain evidence="2 3">VG4</strain>
    </source>
</reference>
<feature type="chain" id="PRO_5020616759" evidence="1">
    <location>
        <begin position="22"/>
        <end position="124"/>
    </location>
</feature>
<gene>
    <name evidence="2" type="ORF">B9G39_28185</name>
</gene>
<feature type="signal peptide" evidence="1">
    <location>
        <begin position="1"/>
        <end position="21"/>
    </location>
</feature>
<protein>
    <submittedName>
        <fullName evidence="2">Uncharacterized protein</fullName>
    </submittedName>
</protein>
<dbReference type="AlphaFoldDB" id="A0A4P9VEL3"/>
<evidence type="ECO:0000313" key="3">
    <source>
        <dbReference type="Proteomes" id="UP000257039"/>
    </source>
</evidence>